<dbReference type="PROSITE" id="PS00356">
    <property type="entry name" value="HTH_LACI_1"/>
    <property type="match status" value="1"/>
</dbReference>
<evidence type="ECO:0000256" key="1">
    <source>
        <dbReference type="ARBA" id="ARBA00023015"/>
    </source>
</evidence>
<dbReference type="SMART" id="SM00354">
    <property type="entry name" value="HTH_LACI"/>
    <property type="match status" value="1"/>
</dbReference>
<organism evidence="5 6">
    <name type="scientific">Paenibacillus ehimensis</name>
    <dbReference type="NCBI Taxonomy" id="79264"/>
    <lineage>
        <taxon>Bacteria</taxon>
        <taxon>Bacillati</taxon>
        <taxon>Bacillota</taxon>
        <taxon>Bacilli</taxon>
        <taxon>Bacillales</taxon>
        <taxon>Paenibacillaceae</taxon>
        <taxon>Paenibacillus</taxon>
    </lineage>
</organism>
<dbReference type="Pfam" id="PF13377">
    <property type="entry name" value="Peripla_BP_3"/>
    <property type="match status" value="1"/>
</dbReference>
<dbReference type="PANTHER" id="PTHR30146:SF149">
    <property type="entry name" value="HTH-TYPE TRANSCRIPTIONAL REGULATOR EBGR"/>
    <property type="match status" value="1"/>
</dbReference>
<keyword evidence="2" id="KW-0238">DNA-binding</keyword>
<dbReference type="CDD" id="cd01544">
    <property type="entry name" value="PBP1_GalR"/>
    <property type="match status" value="1"/>
</dbReference>
<dbReference type="Proteomes" id="UP001168883">
    <property type="component" value="Unassembled WGS sequence"/>
</dbReference>
<name>A0ABT8VIU8_9BACL</name>
<evidence type="ECO:0000256" key="3">
    <source>
        <dbReference type="ARBA" id="ARBA00023163"/>
    </source>
</evidence>
<dbReference type="PRINTS" id="PR00036">
    <property type="entry name" value="HTHLACI"/>
</dbReference>
<dbReference type="PROSITE" id="PS50932">
    <property type="entry name" value="HTH_LACI_2"/>
    <property type="match status" value="1"/>
</dbReference>
<dbReference type="InterPro" id="IPR000843">
    <property type="entry name" value="HTH_LacI"/>
</dbReference>
<keyword evidence="6" id="KW-1185">Reference proteome</keyword>
<gene>
    <name evidence="5" type="ORF">Q3C12_28085</name>
</gene>
<reference evidence="5" key="1">
    <citation type="submission" date="2023-07" db="EMBL/GenBank/DDBJ databases">
        <authorList>
            <person name="Aktuganov G."/>
            <person name="Boyko T."/>
            <person name="Delegan Y."/>
            <person name="Galimzianova N."/>
            <person name="Gilvanova E."/>
            <person name="Korobov V."/>
            <person name="Kuzmina L."/>
            <person name="Melentiev A."/>
            <person name="Milman P."/>
            <person name="Ryabova A."/>
            <person name="Stupak E."/>
            <person name="Yasakov T."/>
            <person name="Zharikova N."/>
            <person name="Zhurenko E."/>
        </authorList>
    </citation>
    <scope>NUCLEOTIDE SEQUENCE</scope>
    <source>
        <strain evidence="5">IB-739</strain>
    </source>
</reference>
<keyword evidence="3" id="KW-0804">Transcription</keyword>
<dbReference type="SUPFAM" id="SSF53822">
    <property type="entry name" value="Periplasmic binding protein-like I"/>
    <property type="match status" value="1"/>
</dbReference>
<feature type="domain" description="HTH lacI-type" evidence="4">
    <location>
        <begin position="2"/>
        <end position="58"/>
    </location>
</feature>
<dbReference type="SUPFAM" id="SSF47413">
    <property type="entry name" value="lambda repressor-like DNA-binding domains"/>
    <property type="match status" value="1"/>
</dbReference>
<evidence type="ECO:0000313" key="5">
    <source>
        <dbReference type="EMBL" id="MDO3680873.1"/>
    </source>
</evidence>
<sequence length="342" mass="38417">MATIKDIAERAKVSTATVSRVLNNDPSLSVSEDTRERIFAIAEEIGYKPERIKRLKKENVLSYKQIGLLLWISSDDEKEDPYFSSVRLSIEKHCEAMGVSIGKVFRGSNVDQITLQQMDGLIVVGSVDVDDIQKIYPNSNAVVLVNHLLDNLEYDSVKINFHKAIEEVLRHLFKLGHHKIGLISGCEYLYKLGPEKRGRTIPDLRQLHFERIMKEQGYYHPDYIYNGDWTTASGYEKMKELLSKPDRPTACFVSSDPMAIGAIRALHEAGVKVPEEMAIVGFDAIEVSAFVNPPLSTVKVFPELIGKTAVQLLVERLEGREPTMHVTIGTEMVVRESCGGKK</sequence>
<evidence type="ECO:0000313" key="6">
    <source>
        <dbReference type="Proteomes" id="UP001168883"/>
    </source>
</evidence>
<dbReference type="CDD" id="cd01392">
    <property type="entry name" value="HTH_LacI"/>
    <property type="match status" value="1"/>
</dbReference>
<protein>
    <submittedName>
        <fullName evidence="5">Substrate-binding domain-containing protein</fullName>
    </submittedName>
</protein>
<dbReference type="EMBL" id="JAUMKJ010000049">
    <property type="protein sequence ID" value="MDO3680873.1"/>
    <property type="molecule type" value="Genomic_DNA"/>
</dbReference>
<proteinExistence type="predicted"/>
<dbReference type="RefSeq" id="WP_025850985.1">
    <property type="nucleotide sequence ID" value="NZ_JARLKN010000085.1"/>
</dbReference>
<dbReference type="InterPro" id="IPR010982">
    <property type="entry name" value="Lambda_DNA-bd_dom_sf"/>
</dbReference>
<comment type="caution">
    <text evidence="5">The sequence shown here is derived from an EMBL/GenBank/DDBJ whole genome shotgun (WGS) entry which is preliminary data.</text>
</comment>
<accession>A0ABT8VIU8</accession>
<dbReference type="InterPro" id="IPR028082">
    <property type="entry name" value="Peripla_BP_I"/>
</dbReference>
<dbReference type="Gene3D" id="3.40.50.2300">
    <property type="match status" value="2"/>
</dbReference>
<evidence type="ECO:0000256" key="2">
    <source>
        <dbReference type="ARBA" id="ARBA00023125"/>
    </source>
</evidence>
<dbReference type="Gene3D" id="1.10.260.40">
    <property type="entry name" value="lambda repressor-like DNA-binding domains"/>
    <property type="match status" value="1"/>
</dbReference>
<evidence type="ECO:0000259" key="4">
    <source>
        <dbReference type="PROSITE" id="PS50932"/>
    </source>
</evidence>
<dbReference type="PANTHER" id="PTHR30146">
    <property type="entry name" value="LACI-RELATED TRANSCRIPTIONAL REPRESSOR"/>
    <property type="match status" value="1"/>
</dbReference>
<dbReference type="InterPro" id="IPR046335">
    <property type="entry name" value="LacI/GalR-like_sensor"/>
</dbReference>
<dbReference type="Pfam" id="PF00356">
    <property type="entry name" value="LacI"/>
    <property type="match status" value="1"/>
</dbReference>
<keyword evidence="1" id="KW-0805">Transcription regulation</keyword>